<keyword evidence="2" id="KW-1185">Reference proteome</keyword>
<dbReference type="InterPro" id="IPR046674">
    <property type="entry name" value="DUF6544"/>
</dbReference>
<dbReference type="Proteomes" id="UP001149140">
    <property type="component" value="Unassembled WGS sequence"/>
</dbReference>
<name>A0A9X3MXR1_9ACTN</name>
<dbReference type="RefSeq" id="WP_270042509.1">
    <property type="nucleotide sequence ID" value="NZ_JAPDOD010000023.1"/>
</dbReference>
<protein>
    <submittedName>
        <fullName evidence="1">Uncharacterized protein</fullName>
    </submittedName>
</protein>
<evidence type="ECO:0000313" key="2">
    <source>
        <dbReference type="Proteomes" id="UP001149140"/>
    </source>
</evidence>
<dbReference type="AlphaFoldDB" id="A0A9X3MXR1"/>
<dbReference type="Pfam" id="PF20181">
    <property type="entry name" value="DUF6544"/>
    <property type="match status" value="1"/>
</dbReference>
<proteinExistence type="predicted"/>
<accession>A0A9X3MXR1</accession>
<reference evidence="1" key="1">
    <citation type="submission" date="2022-10" db="EMBL/GenBank/DDBJ databases">
        <title>The WGS of Solirubrobacter ginsenosidimutans DSM 21036.</title>
        <authorList>
            <person name="Jiang Z."/>
        </authorList>
    </citation>
    <scope>NUCLEOTIDE SEQUENCE</scope>
    <source>
        <strain evidence="1">DSM 21036</strain>
    </source>
</reference>
<sequence length="237" mass="26349">MTTSPDVARCFSADMLAGLDEPVRRYFTHAIREGAPLSNGVSMTMRGRIKVGVWLPFTAEQTVDGRSFTWRARVGRGRLTPLEVTDRYADAVGRTEGRLLGRVTLFRSADVDTARSAATRAAIESVVFAPPSVLPHRGVAWRAETEHTLVARFDLAPEHPEVRLRIDDHGALRTVSALRWGNAGEKTFQYLPFGGEVDAERRFGDLVLPSRASVGWWFDTPRYAPFFKAHITDVAPL</sequence>
<evidence type="ECO:0000313" key="1">
    <source>
        <dbReference type="EMBL" id="MDA0163265.1"/>
    </source>
</evidence>
<dbReference type="EMBL" id="JAPDOD010000023">
    <property type="protein sequence ID" value="MDA0163265.1"/>
    <property type="molecule type" value="Genomic_DNA"/>
</dbReference>
<organism evidence="1 2">
    <name type="scientific">Solirubrobacter ginsenosidimutans</name>
    <dbReference type="NCBI Taxonomy" id="490573"/>
    <lineage>
        <taxon>Bacteria</taxon>
        <taxon>Bacillati</taxon>
        <taxon>Actinomycetota</taxon>
        <taxon>Thermoleophilia</taxon>
        <taxon>Solirubrobacterales</taxon>
        <taxon>Solirubrobacteraceae</taxon>
        <taxon>Solirubrobacter</taxon>
    </lineage>
</organism>
<gene>
    <name evidence="1" type="ORF">OM076_23525</name>
</gene>
<comment type="caution">
    <text evidence="1">The sequence shown here is derived from an EMBL/GenBank/DDBJ whole genome shotgun (WGS) entry which is preliminary data.</text>
</comment>